<gene>
    <name evidence="4" type="ORF">V3390_08295</name>
</gene>
<evidence type="ECO:0000313" key="4">
    <source>
        <dbReference type="EMBL" id="MEF2156222.1"/>
    </source>
</evidence>
<feature type="domain" description="N-acetyltransferase" evidence="3">
    <location>
        <begin position="3"/>
        <end position="147"/>
    </location>
</feature>
<dbReference type="InterPro" id="IPR000182">
    <property type="entry name" value="GNAT_dom"/>
</dbReference>
<keyword evidence="5" id="KW-1185">Reference proteome</keyword>
<dbReference type="EC" id="2.3.1.-" evidence="4"/>
<dbReference type="GO" id="GO:0016746">
    <property type="term" value="F:acyltransferase activity"/>
    <property type="evidence" value="ECO:0007669"/>
    <property type="project" value="UniProtKB-KW"/>
</dbReference>
<dbReference type="SUPFAM" id="SSF55729">
    <property type="entry name" value="Acyl-CoA N-acyltransferases (Nat)"/>
    <property type="match status" value="1"/>
</dbReference>
<dbReference type="RefSeq" id="WP_331704070.1">
    <property type="nucleotide sequence ID" value="NZ_JAZHBO010000002.1"/>
</dbReference>
<protein>
    <submittedName>
        <fullName evidence="4">GNAT family N-acetyltransferase</fullName>
        <ecNumber evidence="4">2.3.1.-</ecNumber>
    </submittedName>
</protein>
<dbReference type="PROSITE" id="PS51186">
    <property type="entry name" value="GNAT"/>
    <property type="match status" value="1"/>
</dbReference>
<dbReference type="InterPro" id="IPR016181">
    <property type="entry name" value="Acyl_CoA_acyltransferase"/>
</dbReference>
<keyword evidence="1 4" id="KW-0808">Transferase</keyword>
<evidence type="ECO:0000256" key="2">
    <source>
        <dbReference type="ARBA" id="ARBA00023315"/>
    </source>
</evidence>
<keyword evidence="2 4" id="KW-0012">Acyltransferase</keyword>
<dbReference type="Gene3D" id="3.40.630.30">
    <property type="match status" value="1"/>
</dbReference>
<dbReference type="CDD" id="cd04301">
    <property type="entry name" value="NAT_SF"/>
    <property type="match status" value="1"/>
</dbReference>
<reference evidence="4 5" key="1">
    <citation type="submission" date="2024-01" db="EMBL/GenBank/DDBJ databases">
        <title>Novel species of the genus Luteimonas isolated from rivers.</title>
        <authorList>
            <person name="Lu H."/>
        </authorList>
    </citation>
    <scope>NUCLEOTIDE SEQUENCE [LARGE SCALE GENOMIC DNA]</scope>
    <source>
        <strain evidence="4 5">FXH3W</strain>
    </source>
</reference>
<sequence>MPLTFRRLQTSGTDLQQEYHLRDTILRIPLGLVFHLTPEQIRDEESDFHFGLFDGDNLCACVIATPYGPGQYKIRQMAVREDLQQQGLGRQLMLQTEQALRDAGANELTLHARDIATGFYEKLGYLAVGDWFTEVGIPHLKMCKALTD</sequence>
<proteinExistence type="predicted"/>
<evidence type="ECO:0000256" key="1">
    <source>
        <dbReference type="ARBA" id="ARBA00022679"/>
    </source>
</evidence>
<organism evidence="4 5">
    <name type="scientific">Aquilutibacter rugosus</name>
    <dbReference type="NCBI Taxonomy" id="3115820"/>
    <lineage>
        <taxon>Bacteria</taxon>
        <taxon>Pseudomonadati</taxon>
        <taxon>Pseudomonadota</taxon>
        <taxon>Gammaproteobacteria</taxon>
        <taxon>Lysobacterales</taxon>
        <taxon>Lysobacteraceae</taxon>
        <taxon>Aquilutibacter</taxon>
    </lineage>
</organism>
<comment type="caution">
    <text evidence="4">The sequence shown here is derived from an EMBL/GenBank/DDBJ whole genome shotgun (WGS) entry which is preliminary data.</text>
</comment>
<dbReference type="Pfam" id="PF13673">
    <property type="entry name" value="Acetyltransf_10"/>
    <property type="match status" value="1"/>
</dbReference>
<dbReference type="InterPro" id="IPR050832">
    <property type="entry name" value="Bact_Acetyltransf"/>
</dbReference>
<dbReference type="PANTHER" id="PTHR43877">
    <property type="entry name" value="AMINOALKYLPHOSPHONATE N-ACETYLTRANSFERASE-RELATED-RELATED"/>
    <property type="match status" value="1"/>
</dbReference>
<dbReference type="EMBL" id="JAZHBO010000002">
    <property type="protein sequence ID" value="MEF2156222.1"/>
    <property type="molecule type" value="Genomic_DNA"/>
</dbReference>
<accession>A0ABU7V0B7</accession>
<evidence type="ECO:0000313" key="5">
    <source>
        <dbReference type="Proteomes" id="UP001356170"/>
    </source>
</evidence>
<name>A0ABU7V0B7_9GAMM</name>
<dbReference type="Proteomes" id="UP001356170">
    <property type="component" value="Unassembled WGS sequence"/>
</dbReference>
<evidence type="ECO:0000259" key="3">
    <source>
        <dbReference type="PROSITE" id="PS51186"/>
    </source>
</evidence>